<comment type="caution">
    <text evidence="2">The sequence shown here is derived from an EMBL/GenBank/DDBJ whole genome shotgun (WGS) entry which is preliminary data.</text>
</comment>
<evidence type="ECO:0000313" key="2">
    <source>
        <dbReference type="EMBL" id="SHJ31494.1"/>
    </source>
</evidence>
<evidence type="ECO:0008006" key="4">
    <source>
        <dbReference type="Google" id="ProtNLM"/>
    </source>
</evidence>
<feature type="compositionally biased region" description="Gly residues" evidence="1">
    <location>
        <begin position="474"/>
        <end position="497"/>
    </location>
</feature>
<gene>
    <name evidence="2" type="ORF">SAMN05216246_1246</name>
</gene>
<keyword evidence="3" id="KW-1185">Reference proteome</keyword>
<proteinExistence type="predicted"/>
<dbReference type="InterPro" id="IPR036689">
    <property type="entry name" value="ESAT-6-like_sf"/>
</dbReference>
<feature type="compositionally biased region" description="Low complexity" evidence="1">
    <location>
        <begin position="508"/>
        <end position="517"/>
    </location>
</feature>
<evidence type="ECO:0000313" key="3">
    <source>
        <dbReference type="Proteomes" id="UP000184390"/>
    </source>
</evidence>
<sequence>MAQTPFDETKIPCLSFDIASVETAASTMKTKAGNLRSAGQTIQTTWSGISGCYSAPEQETLYAAMDPVKNNSDDLAKDLESLAGALTTFASTVSGIKTQAQALHADGVAFKAKIEGDDKWDHDQDKVNENNDLITRANKIQTDLWAAEVECANTIRALDGLEAYHTDPTSEDDQLGYGYSEIPAGTEGLPWGSPVERKDDCPKAAGVQVKRFLWDGVVCEGLGGTLRSLGNLIGIDYNSQDGWSWTGETASNTWKGIGGLIGLSEDENGDYGWHGFGTSLSTAWGSWSGAVKGFVCADQWGDDPARAAGGTVFNIGTLFVGAAAGASKAGKFGASGSKLARAGKVAVTVDRVLTFLDPVGAGIGKVIEVPTGFVTGKVKTALNFDFDLNDVIGKWTGADTASGIDVPRTDVDVPDGVTVDAPSIDAPGVDVPEVGAGAPKGENVDVPESGTGLGSSAGAADGPSVQGPHAAEGSPGGGVGDGGSGSADGAGVRGQDGAGSDAADADAGRSSDAGSARDGADGPHH</sequence>
<accession>A0ABY1IKM4</accession>
<dbReference type="EMBL" id="FQYL01000024">
    <property type="protein sequence ID" value="SHJ31494.1"/>
    <property type="molecule type" value="Genomic_DNA"/>
</dbReference>
<protein>
    <recommendedName>
        <fullName evidence="4">WXG100 family type VII secretion target</fullName>
    </recommendedName>
</protein>
<dbReference type="SUPFAM" id="SSF140453">
    <property type="entry name" value="EsxAB dimer-like"/>
    <property type="match status" value="1"/>
</dbReference>
<organism evidence="2 3">
    <name type="scientific">Actinomyces denticolens</name>
    <dbReference type="NCBI Taxonomy" id="52767"/>
    <lineage>
        <taxon>Bacteria</taxon>
        <taxon>Bacillati</taxon>
        <taxon>Actinomycetota</taxon>
        <taxon>Actinomycetes</taxon>
        <taxon>Actinomycetales</taxon>
        <taxon>Actinomycetaceae</taxon>
        <taxon>Actinomyces</taxon>
    </lineage>
</organism>
<dbReference type="Gene3D" id="1.10.287.1060">
    <property type="entry name" value="ESAT-6-like"/>
    <property type="match status" value="1"/>
</dbReference>
<feature type="non-terminal residue" evidence="2">
    <location>
        <position position="525"/>
    </location>
</feature>
<dbReference type="Proteomes" id="UP000184390">
    <property type="component" value="Unassembled WGS sequence"/>
</dbReference>
<feature type="region of interest" description="Disordered" evidence="1">
    <location>
        <begin position="399"/>
        <end position="525"/>
    </location>
</feature>
<evidence type="ECO:0000256" key="1">
    <source>
        <dbReference type="SAM" id="MobiDB-lite"/>
    </source>
</evidence>
<reference evidence="2 3" key="1">
    <citation type="submission" date="2016-11" db="EMBL/GenBank/DDBJ databases">
        <authorList>
            <person name="Varghese N."/>
            <person name="Submissions S."/>
        </authorList>
    </citation>
    <scope>NUCLEOTIDE SEQUENCE [LARGE SCALE GENOMIC DNA]</scope>
    <source>
        <strain evidence="2 3">PA</strain>
    </source>
</reference>
<name>A0ABY1IKM4_9ACTO</name>